<evidence type="ECO:0000256" key="8">
    <source>
        <dbReference type="ARBA" id="ARBA00051638"/>
    </source>
</evidence>
<dbReference type="InParanoid" id="A0A5E4F985"/>
<dbReference type="SUPFAM" id="SSF53590">
    <property type="entry name" value="Nucleoside hydrolase"/>
    <property type="match status" value="1"/>
</dbReference>
<comment type="catalytic activity">
    <reaction evidence="7">
        <text>inosine + H2O = hypoxanthine + D-ribose</text>
        <dbReference type="Rhea" id="RHEA:16657"/>
        <dbReference type="ChEBI" id="CHEBI:15377"/>
        <dbReference type="ChEBI" id="CHEBI:17368"/>
        <dbReference type="ChEBI" id="CHEBI:17596"/>
        <dbReference type="ChEBI" id="CHEBI:47013"/>
        <dbReference type="EC" id="3.2.2.2"/>
    </reaction>
</comment>
<keyword evidence="4" id="KW-0378">Hydrolase</keyword>
<evidence type="ECO:0000313" key="17">
    <source>
        <dbReference type="Proteomes" id="UP001054821"/>
    </source>
</evidence>
<protein>
    <recommendedName>
        <fullName evidence="12">Inosine nucleosidase</fullName>
        <ecNumber evidence="9">3.2.2.2</ecNumber>
        <ecNumber evidence="10">3.2.2.3</ecNumber>
    </recommendedName>
    <alternativeName>
        <fullName evidence="11">Xanthosine nucleosidase</fullName>
    </alternativeName>
</protein>
<dbReference type="OMA" id="HMHDPFA"/>
<keyword evidence="3" id="KW-0963">Cytoplasm</keyword>
<comment type="catalytic activity">
    <reaction evidence="8">
        <text>uridine + H2O = D-ribose + uracil</text>
        <dbReference type="Rhea" id="RHEA:15577"/>
        <dbReference type="ChEBI" id="CHEBI:15377"/>
        <dbReference type="ChEBI" id="CHEBI:16704"/>
        <dbReference type="ChEBI" id="CHEBI:17568"/>
        <dbReference type="ChEBI" id="CHEBI:47013"/>
        <dbReference type="EC" id="3.2.2.3"/>
    </reaction>
</comment>
<dbReference type="Gene3D" id="3.90.245.10">
    <property type="entry name" value="Ribonucleoside hydrolase-like"/>
    <property type="match status" value="1"/>
</dbReference>
<dbReference type="GO" id="GO:0047724">
    <property type="term" value="F:inosine nucleosidase activity"/>
    <property type="evidence" value="ECO:0007669"/>
    <property type="project" value="UniProtKB-EC"/>
</dbReference>
<evidence type="ECO:0000256" key="4">
    <source>
        <dbReference type="ARBA" id="ARBA00022801"/>
    </source>
</evidence>
<dbReference type="GO" id="GO:0005829">
    <property type="term" value="C:cytosol"/>
    <property type="evidence" value="ECO:0007669"/>
    <property type="project" value="TreeGrafter"/>
</dbReference>
<dbReference type="InterPro" id="IPR036452">
    <property type="entry name" value="Ribo_hydro-like"/>
</dbReference>
<evidence type="ECO:0000313" key="15">
    <source>
        <dbReference type="EMBL" id="VVA22358.1"/>
    </source>
</evidence>
<evidence type="ECO:0000256" key="7">
    <source>
        <dbReference type="ARBA" id="ARBA00050902"/>
    </source>
</evidence>
<dbReference type="Pfam" id="PF01156">
    <property type="entry name" value="IU_nuc_hydro"/>
    <property type="match status" value="1"/>
</dbReference>
<evidence type="ECO:0000259" key="13">
    <source>
        <dbReference type="Pfam" id="PF01156"/>
    </source>
</evidence>
<evidence type="ECO:0000256" key="1">
    <source>
        <dbReference type="ARBA" id="ARBA00004496"/>
    </source>
</evidence>
<reference evidence="15" key="1">
    <citation type="submission" date="2019-07" db="EMBL/GenBank/DDBJ databases">
        <authorList>
            <person name="Alioto T."/>
            <person name="Alioto T."/>
            <person name="Gomez Garrido J."/>
        </authorList>
    </citation>
    <scope>NUCLEOTIDE SEQUENCE</scope>
</reference>
<evidence type="ECO:0000256" key="5">
    <source>
        <dbReference type="ARBA" id="ARBA00023295"/>
    </source>
</evidence>
<dbReference type="InterPro" id="IPR023186">
    <property type="entry name" value="IUNH"/>
</dbReference>
<reference evidence="16" key="2">
    <citation type="journal article" date="2020" name="Plant J.">
        <title>Transposons played a major role in the diversification between the closely related almond and peach genomes: results from the almond genome sequence.</title>
        <authorList>
            <person name="Alioto T."/>
            <person name="Alexiou K.G."/>
            <person name="Bardil A."/>
            <person name="Barteri F."/>
            <person name="Castanera R."/>
            <person name="Cruz F."/>
            <person name="Dhingra A."/>
            <person name="Duval H."/>
            <person name="Fernandez I Marti A."/>
            <person name="Frias L."/>
            <person name="Galan B."/>
            <person name="Garcia J.L."/>
            <person name="Howad W."/>
            <person name="Gomez-Garrido J."/>
            <person name="Gut M."/>
            <person name="Julca I."/>
            <person name="Morata J."/>
            <person name="Puigdomenech P."/>
            <person name="Ribeca P."/>
            <person name="Rubio Cabetas M.J."/>
            <person name="Vlasova A."/>
            <person name="Wirthensohn M."/>
            <person name="Garcia-Mas J."/>
            <person name="Gabaldon T."/>
            <person name="Casacuberta J.M."/>
            <person name="Arus P."/>
        </authorList>
    </citation>
    <scope>NUCLEOTIDE SEQUENCE [LARGE SCALE GENOMIC DNA]</scope>
    <source>
        <strain evidence="16">cv. Texas</strain>
    </source>
</reference>
<dbReference type="EC" id="3.2.2.3" evidence="10"/>
<reference evidence="14 17" key="3">
    <citation type="journal article" date="2022" name="G3 (Bethesda)">
        <title>Whole-genome sequence and methylome profiling of the almond [Prunus dulcis (Mill.) D.A. Webb] cultivar 'Nonpareil'.</title>
        <authorList>
            <person name="D'Amico-Willman K.M."/>
            <person name="Ouma W.Z."/>
            <person name="Meulia T."/>
            <person name="Sideli G.M."/>
            <person name="Gradziel T.M."/>
            <person name="Fresnedo-Ramirez J."/>
        </authorList>
    </citation>
    <scope>NUCLEOTIDE SEQUENCE [LARGE SCALE GENOMIC DNA]</scope>
    <source>
        <strain evidence="14">Clone GOH B32 T37-40</strain>
    </source>
</reference>
<dbReference type="Proteomes" id="UP000327085">
    <property type="component" value="Chromosome 7"/>
</dbReference>
<dbReference type="GO" id="GO:0042454">
    <property type="term" value="P:ribonucleoside catabolic process"/>
    <property type="evidence" value="ECO:0007669"/>
    <property type="project" value="UniProtKB-ARBA"/>
</dbReference>
<evidence type="ECO:0000313" key="14">
    <source>
        <dbReference type="EMBL" id="KAI5320884.1"/>
    </source>
</evidence>
<keyword evidence="17" id="KW-1185">Reference proteome</keyword>
<dbReference type="GO" id="GO:0045437">
    <property type="term" value="F:uridine nucleosidase activity"/>
    <property type="evidence" value="ECO:0007669"/>
    <property type="project" value="UniProtKB-EC"/>
</dbReference>
<comment type="subcellular location">
    <subcellularLocation>
        <location evidence="1">Cytoplasm</location>
    </subcellularLocation>
</comment>
<dbReference type="GO" id="GO:0046982">
    <property type="term" value="F:protein heterodimerization activity"/>
    <property type="evidence" value="ECO:0007669"/>
    <property type="project" value="UniProtKB-ARBA"/>
</dbReference>
<proteinExistence type="inferred from homology"/>
<dbReference type="EC" id="3.2.2.2" evidence="9"/>
<dbReference type="FunFam" id="3.90.245.10:FF:000004">
    <property type="entry name" value="Probable uridine nucleosidase 1"/>
    <property type="match status" value="1"/>
</dbReference>
<organism evidence="15 16">
    <name type="scientific">Prunus dulcis</name>
    <name type="common">Almond</name>
    <name type="synonym">Amygdalus dulcis</name>
    <dbReference type="NCBI Taxonomy" id="3755"/>
    <lineage>
        <taxon>Eukaryota</taxon>
        <taxon>Viridiplantae</taxon>
        <taxon>Streptophyta</taxon>
        <taxon>Embryophyta</taxon>
        <taxon>Tracheophyta</taxon>
        <taxon>Spermatophyta</taxon>
        <taxon>Magnoliopsida</taxon>
        <taxon>eudicotyledons</taxon>
        <taxon>Gunneridae</taxon>
        <taxon>Pentapetalae</taxon>
        <taxon>rosids</taxon>
        <taxon>fabids</taxon>
        <taxon>Rosales</taxon>
        <taxon>Rosaceae</taxon>
        <taxon>Amygdaloideae</taxon>
        <taxon>Amygdaleae</taxon>
        <taxon>Prunus</taxon>
    </lineage>
</organism>
<comment type="catalytic activity">
    <reaction evidence="6">
        <text>xanthosine + H2O = D-ribose + xanthine</text>
        <dbReference type="Rhea" id="RHEA:27994"/>
        <dbReference type="ChEBI" id="CHEBI:15377"/>
        <dbReference type="ChEBI" id="CHEBI:17712"/>
        <dbReference type="ChEBI" id="CHEBI:18107"/>
        <dbReference type="ChEBI" id="CHEBI:47013"/>
    </reaction>
</comment>
<keyword evidence="5" id="KW-0326">Glycosidase</keyword>
<feature type="domain" description="Inosine/uridine-preferring nucleoside hydrolase" evidence="13">
    <location>
        <begin position="9"/>
        <end position="312"/>
    </location>
</feature>
<dbReference type="PANTHER" id="PTHR12304">
    <property type="entry name" value="INOSINE-URIDINE PREFERRING NUCLEOSIDE HYDROLASE"/>
    <property type="match status" value="1"/>
</dbReference>
<dbReference type="GO" id="GO:0006152">
    <property type="term" value="P:purine nucleoside catabolic process"/>
    <property type="evidence" value="ECO:0007669"/>
    <property type="project" value="UniProtKB-ARBA"/>
</dbReference>
<evidence type="ECO:0000256" key="11">
    <source>
        <dbReference type="ARBA" id="ARBA00078894"/>
    </source>
</evidence>
<evidence type="ECO:0000256" key="12">
    <source>
        <dbReference type="ARBA" id="ARBA00081651"/>
    </source>
</evidence>
<evidence type="ECO:0000256" key="10">
    <source>
        <dbReference type="ARBA" id="ARBA00066757"/>
    </source>
</evidence>
<comment type="similarity">
    <text evidence="2">Belongs to the IUNH family.</text>
</comment>
<dbReference type="Proteomes" id="UP001054821">
    <property type="component" value="Chromosome 7"/>
</dbReference>
<evidence type="ECO:0000256" key="9">
    <source>
        <dbReference type="ARBA" id="ARBA00066756"/>
    </source>
</evidence>
<dbReference type="CDD" id="cd02650">
    <property type="entry name" value="nuc_hydro_CaPnhB"/>
    <property type="match status" value="1"/>
</dbReference>
<dbReference type="EMBL" id="JAJFAZ020000007">
    <property type="protein sequence ID" value="KAI5320884.1"/>
    <property type="molecule type" value="Genomic_DNA"/>
</dbReference>
<name>A0A5E4F985_PRUDU</name>
<dbReference type="PANTHER" id="PTHR12304:SF4">
    <property type="entry name" value="URIDINE NUCLEOSIDASE"/>
    <property type="match status" value="1"/>
</dbReference>
<dbReference type="InterPro" id="IPR001910">
    <property type="entry name" value="Inosine/uridine_hydrolase_dom"/>
</dbReference>
<sequence>MAVTEPKKIIIDTDPGIDDAMAIFVALQSPEVEVIGLTTIYGNVYTTLATRNALHLLEVAGRTDIPVAEGSHVTITKGTKLRIADFVHGADGLGNQNFPPPKGKPIEQSAAAFLVEQANLYPGKVTVVALGPLTNIALATQLEPAFAKNIGQIVLLGGAFAVNGNVNPAAEANIFGDPDAADIVFTSGADILGVGINVTHQVVLTDADREKLARSNGKFAQYLCKILDVYFSYHRDAYSTKGVYLHDPTTLLAAVNPSLITYTEGVVRVQTNGITRGLTILYNKQKRFGEVTEWSDKPTVKVAVTVDAPAVVNLIMERLMDS</sequence>
<dbReference type="AlphaFoldDB" id="A0A5E4F985"/>
<dbReference type="EMBL" id="CABIKO010000060">
    <property type="protein sequence ID" value="VVA22358.1"/>
    <property type="molecule type" value="Genomic_DNA"/>
</dbReference>
<accession>A0A5E4F985</accession>
<evidence type="ECO:0000256" key="6">
    <source>
        <dbReference type="ARBA" id="ARBA00050806"/>
    </source>
</evidence>
<evidence type="ECO:0000313" key="16">
    <source>
        <dbReference type="Proteomes" id="UP000327085"/>
    </source>
</evidence>
<evidence type="ECO:0000256" key="2">
    <source>
        <dbReference type="ARBA" id="ARBA00009176"/>
    </source>
</evidence>
<evidence type="ECO:0000256" key="3">
    <source>
        <dbReference type="ARBA" id="ARBA00022490"/>
    </source>
</evidence>
<dbReference type="Gramene" id="VVA22358">
    <property type="protein sequence ID" value="VVA22358"/>
    <property type="gene ID" value="Prudul26B015366"/>
</dbReference>
<gene>
    <name evidence="15" type="ORF">ALMOND_2B015366</name>
    <name evidence="14" type="ORF">L3X38_040592</name>
</gene>